<dbReference type="SUPFAM" id="SSF52309">
    <property type="entry name" value="N-(deoxy)ribosyltransferase-like"/>
    <property type="match status" value="1"/>
</dbReference>
<dbReference type="OrthoDB" id="9815193at2"/>
<dbReference type="AlphaFoldDB" id="N1W830"/>
<name>N1W830_9LEPT</name>
<keyword evidence="2" id="KW-1185">Reference proteome</keyword>
<evidence type="ECO:0000313" key="1">
    <source>
        <dbReference type="EMBL" id="EMY76386.1"/>
    </source>
</evidence>
<proteinExistence type="predicted"/>
<evidence type="ECO:0008006" key="3">
    <source>
        <dbReference type="Google" id="ProtNLM"/>
    </source>
</evidence>
<protein>
    <recommendedName>
        <fullName evidence="3">Nucleoside 2-deoxyribosyltransferase</fullName>
    </recommendedName>
</protein>
<gene>
    <name evidence="1" type="ORF">LEP1GSC060_0076</name>
</gene>
<organism evidence="1 2">
    <name type="scientific">Leptospira weilii serovar Ranarum str. ICFT</name>
    <dbReference type="NCBI Taxonomy" id="1218598"/>
    <lineage>
        <taxon>Bacteria</taxon>
        <taxon>Pseudomonadati</taxon>
        <taxon>Spirochaetota</taxon>
        <taxon>Spirochaetia</taxon>
        <taxon>Leptospirales</taxon>
        <taxon>Leptospiraceae</taxon>
        <taxon>Leptospira</taxon>
    </lineage>
</organism>
<dbReference type="Proteomes" id="UP000012313">
    <property type="component" value="Unassembled WGS sequence"/>
</dbReference>
<evidence type="ECO:0000313" key="2">
    <source>
        <dbReference type="Proteomes" id="UP000012313"/>
    </source>
</evidence>
<accession>N1W830</accession>
<dbReference type="Gene3D" id="3.40.50.450">
    <property type="match status" value="1"/>
</dbReference>
<dbReference type="EMBL" id="AOHC02000051">
    <property type="protein sequence ID" value="EMY76386.1"/>
    <property type="molecule type" value="Genomic_DNA"/>
</dbReference>
<reference evidence="1" key="1">
    <citation type="submission" date="2013-03" db="EMBL/GenBank/DDBJ databases">
        <authorList>
            <person name="Harkins D.M."/>
            <person name="Durkin A.S."/>
            <person name="Brinkac L.M."/>
            <person name="Haft D.H."/>
            <person name="Selengut J.D."/>
            <person name="Sanka R."/>
            <person name="DePew J."/>
            <person name="Purushe J."/>
            <person name="Hartskeerl R.A."/>
            <person name="Ahmed A."/>
            <person name="van der Linden H."/>
            <person name="Goris M.G.A."/>
            <person name="Vinetz J.M."/>
            <person name="Sutton G.G."/>
            <person name="Nierman W.C."/>
            <person name="Fouts D.E."/>
        </authorList>
    </citation>
    <scope>NUCLEOTIDE SEQUENCE [LARGE SCALE GENOMIC DNA]</scope>
    <source>
        <strain evidence="1">ICFT</strain>
    </source>
</reference>
<dbReference type="STRING" id="1218598.LEP1GSC060_0076"/>
<sequence length="281" mass="32519">MQSFPSIQNFFSFSPELKIEQIISTISYIKSLLPDDIKLSGMIKSNQKVFSPIETLESFQNIFIQCNGNVDLMQINFMGTGERIIFIFQFVNEITGPNGNYTIESGSEDLNNQIETILRAQLKLEKMRFDVYNRKEELVVNPIFKNRNFTLNKHYAFVLMPFTEIWSDLVWEKIKHQVTSLNFKCKRADDLSGHNVLEDIWTGINEANLIIADLTNKNPNVFYEIGIAHTLGKRVILITQDEGTLPFDFRIYRVIFYTSDEDGLSLLSEQLTKFITNSEKL</sequence>
<dbReference type="RefSeq" id="WP_003009112.1">
    <property type="nucleotide sequence ID" value="NZ_AOHC02000051.1"/>
</dbReference>
<comment type="caution">
    <text evidence="1">The sequence shown here is derived from an EMBL/GenBank/DDBJ whole genome shotgun (WGS) entry which is preliminary data.</text>
</comment>